<keyword evidence="2" id="KW-1185">Reference proteome</keyword>
<dbReference type="RefSeq" id="WP_109825605.1">
    <property type="nucleotide sequence ID" value="NZ_CP029494.1"/>
</dbReference>
<dbReference type="EMBL" id="CP029494">
    <property type="protein sequence ID" value="AWN22490.1"/>
    <property type="molecule type" value="Genomic_DNA"/>
</dbReference>
<gene>
    <name evidence="1" type="ORF">DKM44_03930</name>
</gene>
<dbReference type="OrthoDB" id="7107802at2"/>
<dbReference type="Proteomes" id="UP000245368">
    <property type="component" value="Chromosome"/>
</dbReference>
<evidence type="ECO:0000313" key="2">
    <source>
        <dbReference type="Proteomes" id="UP000245368"/>
    </source>
</evidence>
<organism evidence="1 2">
    <name type="scientific">Deinococcus irradiatisoli</name>
    <dbReference type="NCBI Taxonomy" id="2202254"/>
    <lineage>
        <taxon>Bacteria</taxon>
        <taxon>Thermotogati</taxon>
        <taxon>Deinococcota</taxon>
        <taxon>Deinococci</taxon>
        <taxon>Deinococcales</taxon>
        <taxon>Deinococcaceae</taxon>
        <taxon>Deinococcus</taxon>
    </lineage>
</organism>
<dbReference type="KEGG" id="dez:DKM44_03930"/>
<reference evidence="1 2" key="1">
    <citation type="submission" date="2018-05" db="EMBL/GenBank/DDBJ databases">
        <title>Complete Genome Sequence of Deinococcus sp. strain 17bor-2.</title>
        <authorList>
            <person name="Srinivasan S."/>
        </authorList>
    </citation>
    <scope>NUCLEOTIDE SEQUENCE [LARGE SCALE GENOMIC DNA]</scope>
    <source>
        <strain evidence="1 2">17bor-2</strain>
    </source>
</reference>
<proteinExistence type="predicted"/>
<sequence>MTRESFEGEAQQLVGLQLKRVRYYELQGGWPSWNADPDYDSLDHGLDLVGDDVAYSITWDSTFWCYGLRVQSGTLVDFLFGGQFTDVSAESRWSTLLGQRVIQTQLIWELVSDPSVEQPAVYPQDLVLTFEAGDRVYISASQPQGPHEPFFGMTDHVVVLFETALAQHYLNLDGVQITPE</sequence>
<accession>A0A2Z3JGM0</accession>
<name>A0A2Z3JGM0_9DEIO</name>
<protein>
    <submittedName>
        <fullName evidence="1">Uncharacterized protein</fullName>
    </submittedName>
</protein>
<evidence type="ECO:0000313" key="1">
    <source>
        <dbReference type="EMBL" id="AWN22490.1"/>
    </source>
</evidence>
<dbReference type="AlphaFoldDB" id="A0A2Z3JGM0"/>